<comment type="caution">
    <text evidence="14">The sequence shown here is derived from an EMBL/GenBank/DDBJ whole genome shotgun (WGS) entry which is preliminary data.</text>
</comment>
<keyword evidence="4" id="KW-0336">GPI-anchor</keyword>
<gene>
    <name evidence="14" type="ORF">C8F04DRAFT_1094461</name>
</gene>
<dbReference type="GO" id="GO:0005975">
    <property type="term" value="P:carbohydrate metabolic process"/>
    <property type="evidence" value="ECO:0007669"/>
    <property type="project" value="InterPro"/>
</dbReference>
<evidence type="ECO:0000256" key="1">
    <source>
        <dbReference type="ARBA" id="ARBA00001941"/>
    </source>
</evidence>
<dbReference type="InterPro" id="IPR002509">
    <property type="entry name" value="NODB_dom"/>
</dbReference>
<keyword evidence="15" id="KW-1185">Reference proteome</keyword>
<dbReference type="Proteomes" id="UP001218188">
    <property type="component" value="Unassembled WGS sequence"/>
</dbReference>
<evidence type="ECO:0000313" key="15">
    <source>
        <dbReference type="Proteomes" id="UP001218188"/>
    </source>
</evidence>
<comment type="subcellular location">
    <subcellularLocation>
        <location evidence="2">Cell membrane</location>
        <topology evidence="2">Lipid-anchor</topology>
        <topology evidence="2">GPI-anchor</topology>
    </subcellularLocation>
</comment>
<dbReference type="GO" id="GO:0016810">
    <property type="term" value="F:hydrolase activity, acting on carbon-nitrogen (but not peptide) bonds"/>
    <property type="evidence" value="ECO:0007669"/>
    <property type="project" value="InterPro"/>
</dbReference>
<evidence type="ECO:0000256" key="7">
    <source>
        <dbReference type="ARBA" id="ARBA00022801"/>
    </source>
</evidence>
<evidence type="ECO:0000256" key="12">
    <source>
        <dbReference type="SAM" id="SignalP"/>
    </source>
</evidence>
<keyword evidence="7" id="KW-0378">Hydrolase</keyword>
<evidence type="ECO:0000256" key="10">
    <source>
        <dbReference type="ARBA" id="ARBA00023288"/>
    </source>
</evidence>
<feature type="chain" id="PRO_5041905260" evidence="12">
    <location>
        <begin position="18"/>
        <end position="263"/>
    </location>
</feature>
<accession>A0AAD6T0D4</accession>
<evidence type="ECO:0000256" key="8">
    <source>
        <dbReference type="ARBA" id="ARBA00023136"/>
    </source>
</evidence>
<sequence>MIFETVLLLLLLTLSLARPPPIIDDASPPSPPRATVYSGCKVNNTVALTFDDGPYIHMNDISDMLTKASAKGTFFVNGHNYDCIYDKKVAARVQYAYKQGHQIAAHTWSHPDLTELNMTEITDEFTKINDALLKVLGIKTPFMRPPYGSYNNLARQVAYQMNQSLVVWDFDSGDSVGATLQESEGNYTMAIASKPANILALNHETVKTTAGSLVPFAINALQGAGYQLVTVAECLELDPYSYKEDQVGTWDKTWFCPEDEDED</sequence>
<evidence type="ECO:0000256" key="11">
    <source>
        <dbReference type="ARBA" id="ARBA00023316"/>
    </source>
</evidence>
<keyword evidence="11" id="KW-0961">Cell wall biogenesis/degradation</keyword>
<dbReference type="PANTHER" id="PTHR46471">
    <property type="entry name" value="CHITIN DEACETYLASE"/>
    <property type="match status" value="1"/>
</dbReference>
<keyword evidence="9" id="KW-0119">Carbohydrate metabolism</keyword>
<evidence type="ECO:0000256" key="9">
    <source>
        <dbReference type="ARBA" id="ARBA00023277"/>
    </source>
</evidence>
<organism evidence="14 15">
    <name type="scientific">Mycena alexandri</name>
    <dbReference type="NCBI Taxonomy" id="1745969"/>
    <lineage>
        <taxon>Eukaryota</taxon>
        <taxon>Fungi</taxon>
        <taxon>Dikarya</taxon>
        <taxon>Basidiomycota</taxon>
        <taxon>Agaricomycotina</taxon>
        <taxon>Agaricomycetes</taxon>
        <taxon>Agaricomycetidae</taxon>
        <taxon>Agaricales</taxon>
        <taxon>Marasmiineae</taxon>
        <taxon>Mycenaceae</taxon>
        <taxon>Mycena</taxon>
    </lineage>
</organism>
<dbReference type="Pfam" id="PF01522">
    <property type="entry name" value="Polysacc_deac_1"/>
    <property type="match status" value="1"/>
</dbReference>
<evidence type="ECO:0000259" key="13">
    <source>
        <dbReference type="PROSITE" id="PS51677"/>
    </source>
</evidence>
<name>A0AAD6T0D4_9AGAR</name>
<feature type="signal peptide" evidence="12">
    <location>
        <begin position="1"/>
        <end position="17"/>
    </location>
</feature>
<dbReference type="SUPFAM" id="SSF88713">
    <property type="entry name" value="Glycoside hydrolase/deacetylase"/>
    <property type="match status" value="1"/>
</dbReference>
<evidence type="ECO:0000256" key="2">
    <source>
        <dbReference type="ARBA" id="ARBA00004609"/>
    </source>
</evidence>
<feature type="domain" description="NodB homology" evidence="13">
    <location>
        <begin position="44"/>
        <end position="229"/>
    </location>
</feature>
<evidence type="ECO:0000256" key="6">
    <source>
        <dbReference type="ARBA" id="ARBA00022729"/>
    </source>
</evidence>
<proteinExistence type="predicted"/>
<dbReference type="AlphaFoldDB" id="A0AAD6T0D4"/>
<protein>
    <submittedName>
        <fullName evidence="14">Carbohydrate esterase family 4 protein</fullName>
    </submittedName>
</protein>
<keyword evidence="5" id="KW-0479">Metal-binding</keyword>
<dbReference type="GO" id="GO:0005886">
    <property type="term" value="C:plasma membrane"/>
    <property type="evidence" value="ECO:0007669"/>
    <property type="project" value="UniProtKB-SubCell"/>
</dbReference>
<dbReference type="PROSITE" id="PS51677">
    <property type="entry name" value="NODB"/>
    <property type="match status" value="1"/>
</dbReference>
<keyword evidence="4" id="KW-0325">Glycoprotein</keyword>
<dbReference type="GO" id="GO:0098552">
    <property type="term" value="C:side of membrane"/>
    <property type="evidence" value="ECO:0007669"/>
    <property type="project" value="UniProtKB-KW"/>
</dbReference>
<dbReference type="Gene3D" id="3.20.20.370">
    <property type="entry name" value="Glycoside hydrolase/deacetylase"/>
    <property type="match status" value="1"/>
</dbReference>
<dbReference type="GO" id="GO:0046872">
    <property type="term" value="F:metal ion binding"/>
    <property type="evidence" value="ECO:0007669"/>
    <property type="project" value="UniProtKB-KW"/>
</dbReference>
<dbReference type="InterPro" id="IPR011330">
    <property type="entry name" value="Glyco_hydro/deAcase_b/a-brl"/>
</dbReference>
<evidence type="ECO:0000256" key="5">
    <source>
        <dbReference type="ARBA" id="ARBA00022723"/>
    </source>
</evidence>
<keyword evidence="8" id="KW-0472">Membrane</keyword>
<keyword evidence="3" id="KW-1003">Cell membrane</keyword>
<dbReference type="PANTHER" id="PTHR46471:SF2">
    <property type="entry name" value="CHITIN DEACETYLASE-RELATED"/>
    <property type="match status" value="1"/>
</dbReference>
<dbReference type="GO" id="GO:0071555">
    <property type="term" value="P:cell wall organization"/>
    <property type="evidence" value="ECO:0007669"/>
    <property type="project" value="UniProtKB-KW"/>
</dbReference>
<dbReference type="EMBL" id="JARJCM010000041">
    <property type="protein sequence ID" value="KAJ7036812.1"/>
    <property type="molecule type" value="Genomic_DNA"/>
</dbReference>
<reference evidence="14" key="1">
    <citation type="submission" date="2023-03" db="EMBL/GenBank/DDBJ databases">
        <title>Massive genome expansion in bonnet fungi (Mycena s.s.) driven by repeated elements and novel gene families across ecological guilds.</title>
        <authorList>
            <consortium name="Lawrence Berkeley National Laboratory"/>
            <person name="Harder C.B."/>
            <person name="Miyauchi S."/>
            <person name="Viragh M."/>
            <person name="Kuo A."/>
            <person name="Thoen E."/>
            <person name="Andreopoulos B."/>
            <person name="Lu D."/>
            <person name="Skrede I."/>
            <person name="Drula E."/>
            <person name="Henrissat B."/>
            <person name="Morin E."/>
            <person name="Kohler A."/>
            <person name="Barry K."/>
            <person name="LaButti K."/>
            <person name="Morin E."/>
            <person name="Salamov A."/>
            <person name="Lipzen A."/>
            <person name="Mereny Z."/>
            <person name="Hegedus B."/>
            <person name="Baldrian P."/>
            <person name="Stursova M."/>
            <person name="Weitz H."/>
            <person name="Taylor A."/>
            <person name="Grigoriev I.V."/>
            <person name="Nagy L.G."/>
            <person name="Martin F."/>
            <person name="Kauserud H."/>
        </authorList>
    </citation>
    <scope>NUCLEOTIDE SEQUENCE</scope>
    <source>
        <strain evidence="14">CBHHK200</strain>
    </source>
</reference>
<evidence type="ECO:0000313" key="14">
    <source>
        <dbReference type="EMBL" id="KAJ7036812.1"/>
    </source>
</evidence>
<evidence type="ECO:0000256" key="3">
    <source>
        <dbReference type="ARBA" id="ARBA00022475"/>
    </source>
</evidence>
<keyword evidence="10" id="KW-0449">Lipoprotein</keyword>
<evidence type="ECO:0000256" key="4">
    <source>
        <dbReference type="ARBA" id="ARBA00022622"/>
    </source>
</evidence>
<keyword evidence="6 12" id="KW-0732">Signal</keyword>
<comment type="cofactor">
    <cofactor evidence="1">
        <name>Co(2+)</name>
        <dbReference type="ChEBI" id="CHEBI:48828"/>
    </cofactor>
</comment>